<dbReference type="AlphaFoldDB" id="A0A6G0ZN06"/>
<proteinExistence type="predicted"/>
<organism evidence="2 3">
    <name type="scientific">Aphis craccivora</name>
    <name type="common">Cowpea aphid</name>
    <dbReference type="NCBI Taxonomy" id="307492"/>
    <lineage>
        <taxon>Eukaryota</taxon>
        <taxon>Metazoa</taxon>
        <taxon>Ecdysozoa</taxon>
        <taxon>Arthropoda</taxon>
        <taxon>Hexapoda</taxon>
        <taxon>Insecta</taxon>
        <taxon>Pterygota</taxon>
        <taxon>Neoptera</taxon>
        <taxon>Paraneoptera</taxon>
        <taxon>Hemiptera</taxon>
        <taxon>Sternorrhyncha</taxon>
        <taxon>Aphidomorpha</taxon>
        <taxon>Aphidoidea</taxon>
        <taxon>Aphididae</taxon>
        <taxon>Aphidini</taxon>
        <taxon>Aphis</taxon>
        <taxon>Aphis</taxon>
    </lineage>
</organism>
<sequence>MFLRPSLLPSSSSFSFEIGQRKPDTPRPTSKSFCLNPSRLSLNPSTSTR</sequence>
<accession>A0A6G0ZN06</accession>
<reference evidence="2 3" key="1">
    <citation type="submission" date="2019-08" db="EMBL/GenBank/DDBJ databases">
        <title>Whole genome of Aphis craccivora.</title>
        <authorList>
            <person name="Voronova N.V."/>
            <person name="Shulinski R.S."/>
            <person name="Bandarenka Y.V."/>
            <person name="Zhorov D.G."/>
            <person name="Warner D."/>
        </authorList>
    </citation>
    <scope>NUCLEOTIDE SEQUENCE [LARGE SCALE GENOMIC DNA]</scope>
    <source>
        <strain evidence="2">180601</strain>
        <tissue evidence="2">Whole Body</tissue>
    </source>
</reference>
<protein>
    <submittedName>
        <fullName evidence="2">Ran-binding protein 3</fullName>
    </submittedName>
</protein>
<evidence type="ECO:0000313" key="3">
    <source>
        <dbReference type="Proteomes" id="UP000478052"/>
    </source>
</evidence>
<feature type="compositionally biased region" description="Polar residues" evidence="1">
    <location>
        <begin position="27"/>
        <end position="49"/>
    </location>
</feature>
<gene>
    <name evidence="2" type="ORF">FWK35_00000792</name>
</gene>
<evidence type="ECO:0000256" key="1">
    <source>
        <dbReference type="SAM" id="MobiDB-lite"/>
    </source>
</evidence>
<feature type="non-terminal residue" evidence="2">
    <location>
        <position position="49"/>
    </location>
</feature>
<comment type="caution">
    <text evidence="2">The sequence shown here is derived from an EMBL/GenBank/DDBJ whole genome shotgun (WGS) entry which is preliminary data.</text>
</comment>
<evidence type="ECO:0000313" key="2">
    <source>
        <dbReference type="EMBL" id="KAF0772195.1"/>
    </source>
</evidence>
<dbReference type="Proteomes" id="UP000478052">
    <property type="component" value="Unassembled WGS sequence"/>
</dbReference>
<keyword evidence="3" id="KW-1185">Reference proteome</keyword>
<feature type="region of interest" description="Disordered" evidence="1">
    <location>
        <begin position="1"/>
        <end position="49"/>
    </location>
</feature>
<name>A0A6G0ZN06_APHCR</name>
<dbReference type="EMBL" id="VUJU01000208">
    <property type="protein sequence ID" value="KAF0772195.1"/>
    <property type="molecule type" value="Genomic_DNA"/>
</dbReference>
<feature type="compositionally biased region" description="Low complexity" evidence="1">
    <location>
        <begin position="1"/>
        <end position="16"/>
    </location>
</feature>